<name>A0A521F1I7_SACCC</name>
<dbReference type="Gene3D" id="2.60.40.2700">
    <property type="match status" value="7"/>
</dbReference>
<dbReference type="NCBIfam" id="TIGR04183">
    <property type="entry name" value="Por_Secre_tail"/>
    <property type="match status" value="1"/>
</dbReference>
<dbReference type="EMBL" id="FXTB01000012">
    <property type="protein sequence ID" value="SMO89501.1"/>
    <property type="molecule type" value="Genomic_DNA"/>
</dbReference>
<evidence type="ECO:0000313" key="2">
    <source>
        <dbReference type="EMBL" id="SMO89501.1"/>
    </source>
</evidence>
<dbReference type="InterPro" id="IPR026444">
    <property type="entry name" value="Secre_tail"/>
</dbReference>
<gene>
    <name evidence="2" type="ORF">SAMN06265379_11247</name>
</gene>
<accession>A0A521F1I7</accession>
<dbReference type="RefSeq" id="WP_142534613.1">
    <property type="nucleotide sequence ID" value="NZ_FXTB01000012.1"/>
</dbReference>
<feature type="chain" id="PRO_5022202154" evidence="1">
    <location>
        <begin position="22"/>
        <end position="1514"/>
    </location>
</feature>
<dbReference type="Proteomes" id="UP000319040">
    <property type="component" value="Unassembled WGS sequence"/>
</dbReference>
<dbReference type="OrthoDB" id="993885at2"/>
<protein>
    <submittedName>
        <fullName evidence="2">Por secretion system C-terminal sorting domain-containing protein</fullName>
    </submittedName>
</protein>
<evidence type="ECO:0000256" key="1">
    <source>
        <dbReference type="SAM" id="SignalP"/>
    </source>
</evidence>
<feature type="signal peptide" evidence="1">
    <location>
        <begin position="1"/>
        <end position="21"/>
    </location>
</feature>
<keyword evidence="3" id="KW-1185">Reference proteome</keyword>
<evidence type="ECO:0000313" key="3">
    <source>
        <dbReference type="Proteomes" id="UP000319040"/>
    </source>
</evidence>
<keyword evidence="1" id="KW-0732">Signal</keyword>
<reference evidence="2 3" key="1">
    <citation type="submission" date="2017-05" db="EMBL/GenBank/DDBJ databases">
        <authorList>
            <person name="Varghese N."/>
            <person name="Submissions S."/>
        </authorList>
    </citation>
    <scope>NUCLEOTIDE SEQUENCE [LARGE SCALE GENOMIC DNA]</scope>
    <source>
        <strain evidence="2 3">DSM 27040</strain>
    </source>
</reference>
<sequence>MKYLNLLFLILLVTASTSVYSQTETTDFEIIATPSFGDEEQLLFLKFNKNEDSYNAEDIRWYYKFQIDFINGDKWVELPEYRGKSVIESKRKLNPWPEQGSDFKDTRVHIGNKMSAPFIPKYEPGMGIKNNLATASSENICYGENVDIELSAESSDNIIGLFWSGDYMWFYSDNGEKSFTAYSYSNSNPKTTHNLTKETVFYCFAKFDHFISGNNPHWNYIGRKTISVYKPFDGGAISSDQTICYDAVPTALTGTTPMGGDESYTYQWQSSIDNSTWSNISGATNLNYQASNLKNATHYRRTVNNTCGSDNSNTVTITVRDGLNPGSFSSDQTICYDTAPIKLTGTTPTGGNRDYTYQWQKSINNSNWVNIGGATAASYQPQSIVNTTYYRRTVNNICSSENSSSITITVMDDLNPGSISDNQTICYGTVPTILNGTAPAGGNGTYTYQWQKSLDNTSFTNISGATTSAYQPLELNQTTYFKRIINNTCGSAESNIVKVTVHNQLAPGTISPNQSICYGSTPTKLNGTAPSGADGTYSHQWQRSLDGISFTNISGATTLTYQAEELTQTTYFKRITNNTCGSVESNMVKVTVYKQLAPGVIGTDQTICYGSAPIRLKGTVPTGGDGTYTYQWQKSLNGNSFNNISGATSSVYQPAQLTQTTYFKRIADDGCNSAVSNTVTIIVRADISENAINSSQTICYNSAPQIIIGNNMSGSDNVFRYQWLKSQDAVNFIDISGANKFSYQPGNLTQTTYFKRIANNQCANTESNKIMVVVRPKFSSGSIGVNQTIIYGSKPHVLSSDTPTTGGSGNYSYQWRSSTDGTNYIDIPGAKSVSYQPDNLTQTTYYYRLTRDSECGEANTNVVIITVNTEHQLIGTIGDSQIICFNTSPNGLSSSGMNEDEVIYQQWQRSIDGSNWNDIPGATGPRYNPSVLNTTTYYKKRVTTASNGELETNIVTITVKDKFNPGSIGNDQAICSDNKPKPIVTLTPPNQEVFNKWESSDNSTSWNVIANETKDYLELPIIEESTYFRKVVSSECGELETPPVLITVNPPLVGGNIEEAQVIDYNGIPLLLKGSIPIGGNGIYGFMWEKSIDDENWTQIPDASEINYQPGKLTQTTYFRRIASSGDCDLAYSNSIKIFVHSELIQSKINGNQTICHNSKPNVLRGTEAAGGIGIFNYYWEKSTDGEDWEELYGNNQLIYQPKKLTSKTYFRLRTQSGSDIKYSNVVTITTLEPVLTPTAMNLNTQYCIDDVVKLILNTERDYIWYNAEMQQIERNKQLLFEAKDPITIYYQTIDNIGCPGDLKQAAINVDYVDTDITTNAIDPGSVENGERLTIDPGVTSNFASGELTYTWTFDHQEKGWYETMFDASPSQYFHWKGWYDITLATETPSGCTYTSHVPSAFYVNEEAKDERIKSIYRGTKASNLLDPGFGLDKDLSIKVYPSIFNAALNVEIKNTEAKLKFVLFDMSGKKLIDRPIEKGTRSISTAKLAEGIYLVRIINQDGAALYTNKVIRH</sequence>
<proteinExistence type="predicted"/>
<organism evidence="2 3">
    <name type="scientific">Saccharicrinis carchari</name>
    <dbReference type="NCBI Taxonomy" id="1168039"/>
    <lineage>
        <taxon>Bacteria</taxon>
        <taxon>Pseudomonadati</taxon>
        <taxon>Bacteroidota</taxon>
        <taxon>Bacteroidia</taxon>
        <taxon>Marinilabiliales</taxon>
        <taxon>Marinilabiliaceae</taxon>
        <taxon>Saccharicrinis</taxon>
    </lineage>
</organism>